<proteinExistence type="predicted"/>
<comment type="caution">
    <text evidence="2">The sequence shown here is derived from an EMBL/GenBank/DDBJ whole genome shotgun (WGS) entry which is preliminary data.</text>
</comment>
<gene>
    <name evidence="2" type="ORF">PG999_001867</name>
</gene>
<evidence type="ECO:0000256" key="1">
    <source>
        <dbReference type="SAM" id="Phobius"/>
    </source>
</evidence>
<organism evidence="2 3">
    <name type="scientific">Apiospora kogelbergensis</name>
    <dbReference type="NCBI Taxonomy" id="1337665"/>
    <lineage>
        <taxon>Eukaryota</taxon>
        <taxon>Fungi</taxon>
        <taxon>Dikarya</taxon>
        <taxon>Ascomycota</taxon>
        <taxon>Pezizomycotina</taxon>
        <taxon>Sordariomycetes</taxon>
        <taxon>Xylariomycetidae</taxon>
        <taxon>Amphisphaeriales</taxon>
        <taxon>Apiosporaceae</taxon>
        <taxon>Apiospora</taxon>
    </lineage>
</organism>
<keyword evidence="1" id="KW-0812">Transmembrane</keyword>
<dbReference type="Proteomes" id="UP001392437">
    <property type="component" value="Unassembled WGS sequence"/>
</dbReference>
<keyword evidence="1" id="KW-1133">Transmembrane helix</keyword>
<keyword evidence="1" id="KW-0472">Membrane</keyword>
<reference evidence="2 3" key="1">
    <citation type="submission" date="2023-01" db="EMBL/GenBank/DDBJ databases">
        <title>Analysis of 21 Apiospora genomes using comparative genomics revels a genus with tremendous synthesis potential of carbohydrate active enzymes and secondary metabolites.</title>
        <authorList>
            <person name="Sorensen T."/>
        </authorList>
    </citation>
    <scope>NUCLEOTIDE SEQUENCE [LARGE SCALE GENOMIC DNA]</scope>
    <source>
        <strain evidence="2 3">CBS 117206</strain>
    </source>
</reference>
<keyword evidence="3" id="KW-1185">Reference proteome</keyword>
<evidence type="ECO:0000313" key="2">
    <source>
        <dbReference type="EMBL" id="KAK8129487.1"/>
    </source>
</evidence>
<protein>
    <submittedName>
        <fullName evidence="2">Uncharacterized protein</fullName>
    </submittedName>
</protein>
<accession>A0AAW0R6H8</accession>
<feature type="transmembrane region" description="Helical" evidence="1">
    <location>
        <begin position="20"/>
        <end position="40"/>
    </location>
</feature>
<sequence length="135" mass="13836">MAGAAPNSTTPDPSTAANAGSIATGVGIALAVALGLIFLITRTRNASGALGALRETTSRTHRNHGRGLDCAVVNSFPIAHYKQPRLSTHKEVGYPQTLFPIDEEAGEGAATATLSQHEGARVCCSVGYGCRCVAS</sequence>
<dbReference type="AlphaFoldDB" id="A0AAW0R6H8"/>
<evidence type="ECO:0000313" key="3">
    <source>
        <dbReference type="Proteomes" id="UP001392437"/>
    </source>
</evidence>
<name>A0AAW0R6H8_9PEZI</name>
<dbReference type="EMBL" id="JAQQWP010000002">
    <property type="protein sequence ID" value="KAK8129487.1"/>
    <property type="molecule type" value="Genomic_DNA"/>
</dbReference>